<dbReference type="EMBL" id="VOBQ01000008">
    <property type="protein sequence ID" value="TWO71391.1"/>
    <property type="molecule type" value="Genomic_DNA"/>
</dbReference>
<reference evidence="1 2" key="1">
    <citation type="submission" date="2019-07" db="EMBL/GenBank/DDBJ databases">
        <title>Caenimonas sedimenti sp. nov., isolated from activated sludge.</title>
        <authorList>
            <person name="Xu J."/>
        </authorList>
    </citation>
    <scope>NUCLEOTIDE SEQUENCE [LARGE SCALE GENOMIC DNA]</scope>
    <source>
        <strain evidence="1 2">HX-9-20</strain>
    </source>
</reference>
<dbReference type="InterPro" id="IPR037171">
    <property type="entry name" value="NagB/RpiA_transferase-like"/>
</dbReference>
<proteinExistence type="predicted"/>
<gene>
    <name evidence="1" type="ORF">FN976_10740</name>
</gene>
<evidence type="ECO:0000313" key="1">
    <source>
        <dbReference type="EMBL" id="TWO71391.1"/>
    </source>
</evidence>
<dbReference type="RefSeq" id="WP_145893002.1">
    <property type="nucleotide sequence ID" value="NZ_VOBQ01000008.1"/>
</dbReference>
<sequence length="291" mass="31617">MNVNVNVNVNDTRSDAPAAPADVAEMMVCTMSDWLLRAEVIQLGLASALNQVAALLAQTRTNGQGPALEDPAALTLTRAQRPAFLSRSERAAQIGALRRYEAPEWIGQMMPRLAGRVRQFVRPLQIDAKGRINSLRVADQQGRLRRFAGLAGLAELAEIAQPFLVYLPQQDSRCFVDAVDFVVADPIAAHPPGAGHAVMVTNLAVFEFTSAGARALSRHPGVTHEQLRERTPAGVAVGSVPYTAKPDAALLQRLRTQIDPHRVRDIEFASGPARRDALLRLYAQEAAMPLR</sequence>
<name>A0A562ZSP0_9BURK</name>
<keyword evidence="2" id="KW-1185">Reference proteome</keyword>
<organism evidence="1 2">
    <name type="scientific">Caenimonas sedimenti</name>
    <dbReference type="NCBI Taxonomy" id="2596921"/>
    <lineage>
        <taxon>Bacteria</taxon>
        <taxon>Pseudomonadati</taxon>
        <taxon>Pseudomonadota</taxon>
        <taxon>Betaproteobacteria</taxon>
        <taxon>Burkholderiales</taxon>
        <taxon>Comamonadaceae</taxon>
        <taxon>Caenimonas</taxon>
    </lineage>
</organism>
<accession>A0A562ZSP0</accession>
<evidence type="ECO:0000313" key="2">
    <source>
        <dbReference type="Proteomes" id="UP000318199"/>
    </source>
</evidence>
<dbReference type="Proteomes" id="UP000318199">
    <property type="component" value="Unassembled WGS sequence"/>
</dbReference>
<dbReference type="Gene3D" id="3.40.1080.10">
    <property type="entry name" value="Glutaconate Coenzyme A-transferase"/>
    <property type="match status" value="1"/>
</dbReference>
<dbReference type="AlphaFoldDB" id="A0A562ZSP0"/>
<dbReference type="SUPFAM" id="SSF100950">
    <property type="entry name" value="NagB/RpiA/CoA transferase-like"/>
    <property type="match status" value="1"/>
</dbReference>
<protein>
    <submittedName>
        <fullName evidence="1">Uncharacterized protein</fullName>
    </submittedName>
</protein>
<comment type="caution">
    <text evidence="1">The sequence shown here is derived from an EMBL/GenBank/DDBJ whole genome shotgun (WGS) entry which is preliminary data.</text>
</comment>
<dbReference type="OrthoDB" id="9813111at2"/>